<dbReference type="GeneID" id="303295929"/>
<reference evidence="2" key="1">
    <citation type="journal article" date="2019" name="Int. J. Syst. Evol. Microbiol.">
        <title>The Global Catalogue of Microorganisms (GCM) 10K type strain sequencing project: providing services to taxonomists for standard genome sequencing and annotation.</title>
        <authorList>
            <consortium name="The Broad Institute Genomics Platform"/>
            <consortium name="The Broad Institute Genome Sequencing Center for Infectious Disease"/>
            <person name="Wu L."/>
            <person name="Ma J."/>
        </authorList>
    </citation>
    <scope>NUCLEOTIDE SEQUENCE [LARGE SCALE GENOMIC DNA]</scope>
    <source>
        <strain evidence="2">CGMCC 1.16455</strain>
    </source>
</reference>
<comment type="caution">
    <text evidence="1">The sequence shown here is derived from an EMBL/GenBank/DDBJ whole genome shotgun (WGS) entry which is preliminary data.</text>
</comment>
<sequence>MGSGFWGMSVEQAEQHADRVGGATGIAVSQGIGDGAVPSPISAVGLLLGGHLGEHGGPIDQILLSAATPSPYLP</sequence>
<dbReference type="EMBL" id="JBHSLN010000004">
    <property type="protein sequence ID" value="MFC5296054.1"/>
    <property type="molecule type" value="Genomic_DNA"/>
</dbReference>
<gene>
    <name evidence="1" type="ORF">ACFPK8_00865</name>
</gene>
<proteinExistence type="predicted"/>
<protein>
    <submittedName>
        <fullName evidence="1">Uncharacterized protein</fullName>
    </submittedName>
</protein>
<name>A0ABW0FDC4_9MICO</name>
<evidence type="ECO:0000313" key="1">
    <source>
        <dbReference type="EMBL" id="MFC5296054.1"/>
    </source>
</evidence>
<dbReference type="Proteomes" id="UP001595937">
    <property type="component" value="Unassembled WGS sequence"/>
</dbReference>
<accession>A0ABW0FDC4</accession>
<keyword evidence="2" id="KW-1185">Reference proteome</keyword>
<organism evidence="1 2">
    <name type="scientific">Brachybacterium tyrofermentans</name>
    <dbReference type="NCBI Taxonomy" id="47848"/>
    <lineage>
        <taxon>Bacteria</taxon>
        <taxon>Bacillati</taxon>
        <taxon>Actinomycetota</taxon>
        <taxon>Actinomycetes</taxon>
        <taxon>Micrococcales</taxon>
        <taxon>Dermabacteraceae</taxon>
        <taxon>Brachybacterium</taxon>
    </lineage>
</organism>
<evidence type="ECO:0000313" key="2">
    <source>
        <dbReference type="Proteomes" id="UP001595937"/>
    </source>
</evidence>
<dbReference type="RefSeq" id="WP_343922165.1">
    <property type="nucleotide sequence ID" value="NZ_BAAAIR010000007.1"/>
</dbReference>